<protein>
    <submittedName>
        <fullName evidence="1">Uncharacterized protein</fullName>
    </submittedName>
</protein>
<reference evidence="1 2" key="1">
    <citation type="submission" date="2018-03" db="EMBL/GenBank/DDBJ databases">
        <title>Genomic Encyclopedia of Archaeal and Bacterial Type Strains, Phase II (KMG-II): from individual species to whole genera.</title>
        <authorList>
            <person name="Goeker M."/>
        </authorList>
    </citation>
    <scope>NUCLEOTIDE SEQUENCE [LARGE SCALE GENOMIC DNA]</scope>
    <source>
        <strain evidence="1 2">DSM 43146</strain>
    </source>
</reference>
<keyword evidence="2" id="KW-1185">Reference proteome</keyword>
<comment type="caution">
    <text evidence="1">The sequence shown here is derived from an EMBL/GenBank/DDBJ whole genome shotgun (WGS) entry which is preliminary data.</text>
</comment>
<dbReference type="RefSeq" id="WP_106330245.1">
    <property type="nucleotide sequence ID" value="NZ_BOMO01000164.1"/>
</dbReference>
<evidence type="ECO:0000313" key="1">
    <source>
        <dbReference type="EMBL" id="PRX10959.1"/>
    </source>
</evidence>
<proteinExistence type="predicted"/>
<dbReference type="AlphaFoldDB" id="A0A2T0JTH8"/>
<evidence type="ECO:0000313" key="2">
    <source>
        <dbReference type="Proteomes" id="UP000239415"/>
    </source>
</evidence>
<organism evidence="1 2">
    <name type="scientific">Actinoplanes italicus</name>
    <dbReference type="NCBI Taxonomy" id="113567"/>
    <lineage>
        <taxon>Bacteria</taxon>
        <taxon>Bacillati</taxon>
        <taxon>Actinomycetota</taxon>
        <taxon>Actinomycetes</taxon>
        <taxon>Micromonosporales</taxon>
        <taxon>Micromonosporaceae</taxon>
        <taxon>Actinoplanes</taxon>
    </lineage>
</organism>
<sequence length="73" mass="8073">MTTLLKTAGDRLLGALVPTRQAAACSYPADCTYVKHGCGGGQCYYYYQWGRTCYVGQSPPSCFNYFRKYSGCC</sequence>
<dbReference type="EMBL" id="PVMZ01000032">
    <property type="protein sequence ID" value="PRX10959.1"/>
    <property type="molecule type" value="Genomic_DNA"/>
</dbReference>
<gene>
    <name evidence="1" type="ORF">CLV67_13217</name>
</gene>
<dbReference type="OrthoDB" id="3482702at2"/>
<accession>A0A2T0JTH8</accession>
<dbReference type="Proteomes" id="UP000239415">
    <property type="component" value="Unassembled WGS sequence"/>
</dbReference>
<name>A0A2T0JTH8_9ACTN</name>